<dbReference type="Proteomes" id="UP000008632">
    <property type="component" value="Chromosome"/>
</dbReference>
<evidence type="ECO:0000313" key="1">
    <source>
        <dbReference type="EMBL" id="ADV26571.1"/>
    </source>
</evidence>
<reference evidence="1 2" key="1">
    <citation type="submission" date="2011-01" db="EMBL/GenBank/DDBJ databases">
        <title>Complete sequence of Pseudoxanthomonas suwonensis 11-1.</title>
        <authorList>
            <consortium name="US DOE Joint Genome Institute"/>
            <person name="Lucas S."/>
            <person name="Copeland A."/>
            <person name="Lapidus A."/>
            <person name="Cheng J.-F."/>
            <person name="Goodwin L."/>
            <person name="Pitluck S."/>
            <person name="Teshima H."/>
            <person name="Detter J.C."/>
            <person name="Han C."/>
            <person name="Tapia R."/>
            <person name="Land M."/>
            <person name="Hauser L."/>
            <person name="Kyrpides N."/>
            <person name="Ivanova N."/>
            <person name="Ovchinnikova G."/>
            <person name="Siebers A.K."/>
            <person name="Allgaier M."/>
            <person name="Thelen M.P."/>
            <person name="Hugenholtz P."/>
            <person name="Gladden J."/>
            <person name="Woyke T."/>
        </authorList>
    </citation>
    <scope>NUCLEOTIDE SEQUENCE [LARGE SCALE GENOMIC DNA]</scope>
    <source>
        <strain evidence="2">11-1</strain>
    </source>
</reference>
<dbReference type="KEGG" id="psu:Psesu_0718"/>
<dbReference type="eggNOG" id="ENOG5031E9T">
    <property type="taxonomic scope" value="Bacteria"/>
</dbReference>
<dbReference type="Gene3D" id="3.30.1150.10">
    <property type="match status" value="1"/>
</dbReference>
<protein>
    <submittedName>
        <fullName evidence="1">Lipoprotein, putative</fullName>
    </submittedName>
</protein>
<dbReference type="STRING" id="743721.Psesu_0718"/>
<dbReference type="EMBL" id="CP002446">
    <property type="protein sequence ID" value="ADV26571.1"/>
    <property type="molecule type" value="Genomic_DNA"/>
</dbReference>
<dbReference type="AlphaFoldDB" id="E6WRB3"/>
<keyword evidence="1" id="KW-0449">Lipoprotein</keyword>
<keyword evidence="2" id="KW-1185">Reference proteome</keyword>
<evidence type="ECO:0000313" key="2">
    <source>
        <dbReference type="Proteomes" id="UP000008632"/>
    </source>
</evidence>
<sequence length="210" mass="21926">MIRLHDPQAARGMARKAHAGVRGWQGCLLALLLAGCASTVDTGGAPGDGDDISTGVGQRMIMPAGATRYELAPNQGFSLPQFLATDAPGFPAHYRPASPFGISICASLVVSEDGAVRDVRLVDAPGCVAASEAPEPLAEAVRSAMASWQFRPAMMCEYADAATRNRSWTGDGCSGPVLAARPVPVTLSWAFTFELRDGQARVTRNPAAAN</sequence>
<organism evidence="1 2">
    <name type="scientific">Pseudoxanthomonas suwonensis (strain 11-1)</name>
    <dbReference type="NCBI Taxonomy" id="743721"/>
    <lineage>
        <taxon>Bacteria</taxon>
        <taxon>Pseudomonadati</taxon>
        <taxon>Pseudomonadota</taxon>
        <taxon>Gammaproteobacteria</taxon>
        <taxon>Lysobacterales</taxon>
        <taxon>Lysobacteraceae</taxon>
        <taxon>Pseudoxanthomonas</taxon>
    </lineage>
</organism>
<gene>
    <name evidence="1" type="ordered locus">Psesu_0718</name>
</gene>
<accession>E6WRB3</accession>
<name>E6WRB3_PSEUU</name>
<dbReference type="HOGENOM" id="CLU_1420688_0_0_6"/>
<proteinExistence type="predicted"/>